<evidence type="ECO:0000313" key="3">
    <source>
        <dbReference type="Proteomes" id="UP000632339"/>
    </source>
</evidence>
<dbReference type="Proteomes" id="UP000632339">
    <property type="component" value="Unassembled WGS sequence"/>
</dbReference>
<sequence length="65" mass="7152">MKAVRNPSTAATKKTIASGEAKKEYPKESNATIDAGRRKLGIFSGMPGYFMSDDFCITTKEEFDI</sequence>
<evidence type="ECO:0000256" key="1">
    <source>
        <dbReference type="SAM" id="MobiDB-lite"/>
    </source>
</evidence>
<gene>
    <name evidence="2" type="ORF">GCM10010967_45300</name>
</gene>
<protein>
    <submittedName>
        <fullName evidence="2">Uncharacterized protein</fullName>
    </submittedName>
</protein>
<evidence type="ECO:0000313" key="2">
    <source>
        <dbReference type="EMBL" id="GGN05119.1"/>
    </source>
</evidence>
<proteinExistence type="predicted"/>
<organism evidence="2 3">
    <name type="scientific">Dyadobacter beijingensis</name>
    <dbReference type="NCBI Taxonomy" id="365489"/>
    <lineage>
        <taxon>Bacteria</taxon>
        <taxon>Pseudomonadati</taxon>
        <taxon>Bacteroidota</taxon>
        <taxon>Cytophagia</taxon>
        <taxon>Cytophagales</taxon>
        <taxon>Spirosomataceae</taxon>
        <taxon>Dyadobacter</taxon>
    </lineage>
</organism>
<keyword evidence="3" id="KW-1185">Reference proteome</keyword>
<dbReference type="RefSeq" id="WP_019941149.1">
    <property type="nucleotide sequence ID" value="NZ_BMLI01000002.1"/>
</dbReference>
<comment type="caution">
    <text evidence="2">The sequence shown here is derived from an EMBL/GenBank/DDBJ whole genome shotgun (WGS) entry which is preliminary data.</text>
</comment>
<name>A0ABQ2IA63_9BACT</name>
<feature type="region of interest" description="Disordered" evidence="1">
    <location>
        <begin position="1"/>
        <end position="29"/>
    </location>
</feature>
<reference evidence="3" key="1">
    <citation type="journal article" date="2019" name="Int. J. Syst. Evol. Microbiol.">
        <title>The Global Catalogue of Microorganisms (GCM) 10K type strain sequencing project: providing services to taxonomists for standard genome sequencing and annotation.</title>
        <authorList>
            <consortium name="The Broad Institute Genomics Platform"/>
            <consortium name="The Broad Institute Genome Sequencing Center for Infectious Disease"/>
            <person name="Wu L."/>
            <person name="Ma J."/>
        </authorList>
    </citation>
    <scope>NUCLEOTIDE SEQUENCE [LARGE SCALE GENOMIC DNA]</scope>
    <source>
        <strain evidence="3">CGMCC 1.6375</strain>
    </source>
</reference>
<feature type="compositionally biased region" description="Polar residues" evidence="1">
    <location>
        <begin position="1"/>
        <end position="12"/>
    </location>
</feature>
<dbReference type="EMBL" id="BMLI01000002">
    <property type="protein sequence ID" value="GGN05119.1"/>
    <property type="molecule type" value="Genomic_DNA"/>
</dbReference>
<accession>A0ABQ2IA63</accession>